<reference evidence="1" key="1">
    <citation type="submission" date="2022-10" db="EMBL/GenBank/DDBJ databases">
        <title>Culturing micro-colonial fungi from biological soil crusts in the Mojave desert and describing Neophaeococcomyces mojavensis, and introducing the new genera and species Taxawa tesnikishii.</title>
        <authorList>
            <person name="Kurbessoian T."/>
            <person name="Stajich J.E."/>
        </authorList>
    </citation>
    <scope>NUCLEOTIDE SEQUENCE</scope>
    <source>
        <strain evidence="1">JES_112</strain>
    </source>
</reference>
<dbReference type="Proteomes" id="UP001172386">
    <property type="component" value="Unassembled WGS sequence"/>
</dbReference>
<evidence type="ECO:0000313" key="1">
    <source>
        <dbReference type="EMBL" id="KAJ9651645.1"/>
    </source>
</evidence>
<accession>A0ACC2ZVJ1</accession>
<evidence type="ECO:0000313" key="2">
    <source>
        <dbReference type="Proteomes" id="UP001172386"/>
    </source>
</evidence>
<protein>
    <submittedName>
        <fullName evidence="1">Uncharacterized protein</fullName>
    </submittedName>
</protein>
<dbReference type="EMBL" id="JAPDRQ010000243">
    <property type="protein sequence ID" value="KAJ9651645.1"/>
    <property type="molecule type" value="Genomic_DNA"/>
</dbReference>
<proteinExistence type="predicted"/>
<name>A0ACC2ZVJ1_9EURO</name>
<organism evidence="1 2">
    <name type="scientific">Neophaeococcomyces mojaviensis</name>
    <dbReference type="NCBI Taxonomy" id="3383035"/>
    <lineage>
        <taxon>Eukaryota</taxon>
        <taxon>Fungi</taxon>
        <taxon>Dikarya</taxon>
        <taxon>Ascomycota</taxon>
        <taxon>Pezizomycotina</taxon>
        <taxon>Eurotiomycetes</taxon>
        <taxon>Chaetothyriomycetidae</taxon>
        <taxon>Chaetothyriales</taxon>
        <taxon>Chaetothyriales incertae sedis</taxon>
        <taxon>Neophaeococcomyces</taxon>
    </lineage>
</organism>
<gene>
    <name evidence="1" type="ORF">H2198_009088</name>
</gene>
<sequence length="504" mass="57388">MPEENYCFFQGFEWNVPTDQKHWLRLKNVIQDLKDIGIDNVWLPPACKGASGPEANGYDIYDLYDLGEFDQKGGKPTKWGSKEDLLELSKKAEEVGVGLYFDAVLNHKAGADEKEKCRVQEVDQENRTKDIGEPHEIEAWLGFHFPGRGEKYSSMKWHWQHFSGTDYDAGNDKTGIYRILGDNKYWSSSVGDESGNADFLMFADIDYSHPEVEKDVTNWAIWVVKQLKLKGFRFDACQHFSERFTNEMITALEKEFGKNSLFLVGEFWSGNVKEMLEYLDNMKHKFSLYDSPLVNNFSQISTTEKADLRKVFDDTLVQKRAGSAVTVVMNHDTQPGQTVETKVEGFFKPLAYSLTLLRKDGYPSIFYGDLYGMKGKHPEPPACGGKLSDIILARKLYAYGDQEDYWDDPNCIGFVRRGTQEHKDGLACVMSNAENNQIKMAVGEEHKGEVWTDVLGWQTDEVKIEDDGYGMFPCPGTSVSIWVKKDAPGREKFGKFNSDIYATV</sequence>
<keyword evidence="2" id="KW-1185">Reference proteome</keyword>
<comment type="caution">
    <text evidence="1">The sequence shown here is derived from an EMBL/GenBank/DDBJ whole genome shotgun (WGS) entry which is preliminary data.</text>
</comment>